<dbReference type="EMBL" id="KV454002">
    <property type="protein sequence ID" value="ODQ47399.1"/>
    <property type="molecule type" value="Genomic_DNA"/>
</dbReference>
<keyword evidence="1" id="KW-1133">Transmembrane helix</keyword>
<evidence type="ECO:0000256" key="1">
    <source>
        <dbReference type="SAM" id="Phobius"/>
    </source>
</evidence>
<keyword evidence="1" id="KW-0472">Membrane</keyword>
<dbReference type="AlphaFoldDB" id="A0A1E3NMQ6"/>
<reference evidence="2 3" key="1">
    <citation type="journal article" date="2016" name="Proc. Natl. Acad. Sci. U.S.A.">
        <title>Comparative genomics of biotechnologically important yeasts.</title>
        <authorList>
            <person name="Riley R."/>
            <person name="Haridas S."/>
            <person name="Wolfe K.H."/>
            <person name="Lopes M.R."/>
            <person name="Hittinger C.T."/>
            <person name="Goeker M."/>
            <person name="Salamov A.A."/>
            <person name="Wisecaver J.H."/>
            <person name="Long T.M."/>
            <person name="Calvey C.H."/>
            <person name="Aerts A.L."/>
            <person name="Barry K.W."/>
            <person name="Choi C."/>
            <person name="Clum A."/>
            <person name="Coughlan A.Y."/>
            <person name="Deshpande S."/>
            <person name="Douglass A.P."/>
            <person name="Hanson S.J."/>
            <person name="Klenk H.-P."/>
            <person name="LaButti K.M."/>
            <person name="Lapidus A."/>
            <person name="Lindquist E.A."/>
            <person name="Lipzen A.M."/>
            <person name="Meier-Kolthoff J.P."/>
            <person name="Ohm R.A."/>
            <person name="Otillar R.P."/>
            <person name="Pangilinan J.L."/>
            <person name="Peng Y."/>
            <person name="Rokas A."/>
            <person name="Rosa C.A."/>
            <person name="Scheuner C."/>
            <person name="Sibirny A.A."/>
            <person name="Slot J.C."/>
            <person name="Stielow J.B."/>
            <person name="Sun H."/>
            <person name="Kurtzman C.P."/>
            <person name="Blackwell M."/>
            <person name="Grigoriev I.V."/>
            <person name="Jeffries T.W."/>
        </authorList>
    </citation>
    <scope>NUCLEOTIDE SEQUENCE [LARGE SCALE GENOMIC DNA]</scope>
    <source>
        <strain evidence="2 3">NRRL Y-2026</strain>
    </source>
</reference>
<dbReference type="RefSeq" id="XP_019018512.1">
    <property type="nucleotide sequence ID" value="XM_019163495.1"/>
</dbReference>
<proteinExistence type="predicted"/>
<dbReference type="GeneID" id="30180182"/>
<keyword evidence="1" id="KW-0812">Transmembrane</keyword>
<feature type="transmembrane region" description="Helical" evidence="1">
    <location>
        <begin position="51"/>
        <end position="71"/>
    </location>
</feature>
<sequence>MIFSLDRAAAEVFFSFCTIICIFPNSISTISVVLVSIILHTDRAGRCSRRGSVLLLGTSCTYTYIYCFPLYR</sequence>
<evidence type="ECO:0000313" key="3">
    <source>
        <dbReference type="Proteomes" id="UP000094455"/>
    </source>
</evidence>
<organism evidence="2 3">
    <name type="scientific">Pichia membranifaciens NRRL Y-2026</name>
    <dbReference type="NCBI Taxonomy" id="763406"/>
    <lineage>
        <taxon>Eukaryota</taxon>
        <taxon>Fungi</taxon>
        <taxon>Dikarya</taxon>
        <taxon>Ascomycota</taxon>
        <taxon>Saccharomycotina</taxon>
        <taxon>Pichiomycetes</taxon>
        <taxon>Pichiales</taxon>
        <taxon>Pichiaceae</taxon>
        <taxon>Pichia</taxon>
    </lineage>
</organism>
<name>A0A1E3NMQ6_9ASCO</name>
<feature type="transmembrane region" description="Helical" evidence="1">
    <location>
        <begin position="12"/>
        <end position="39"/>
    </location>
</feature>
<keyword evidence="3" id="KW-1185">Reference proteome</keyword>
<dbReference type="Proteomes" id="UP000094455">
    <property type="component" value="Unassembled WGS sequence"/>
</dbReference>
<accession>A0A1E3NMQ6</accession>
<protein>
    <submittedName>
        <fullName evidence="2">Uncharacterized protein</fullName>
    </submittedName>
</protein>
<gene>
    <name evidence="2" type="ORF">PICMEDRAFT_67045</name>
</gene>
<evidence type="ECO:0000313" key="2">
    <source>
        <dbReference type="EMBL" id="ODQ47399.1"/>
    </source>
</evidence>